<evidence type="ECO:0000313" key="11">
    <source>
        <dbReference type="EMBL" id="CAD5214475.1"/>
    </source>
</evidence>
<dbReference type="Proteomes" id="UP000659654">
    <property type="component" value="Unassembled WGS sequence"/>
</dbReference>
<dbReference type="AlphaFoldDB" id="A0A1I7RW09"/>
<dbReference type="PANTHER" id="PTHR11533">
    <property type="entry name" value="PROTEASE M1 ZINC METALLOPROTEASE"/>
    <property type="match status" value="1"/>
</dbReference>
<dbReference type="GO" id="GO:0005615">
    <property type="term" value="C:extracellular space"/>
    <property type="evidence" value="ECO:0007669"/>
    <property type="project" value="TreeGrafter"/>
</dbReference>
<dbReference type="InterPro" id="IPR001930">
    <property type="entry name" value="Peptidase_M1"/>
</dbReference>
<dbReference type="PRINTS" id="PR00756">
    <property type="entry name" value="ALADIPTASE"/>
</dbReference>
<proteinExistence type="inferred from homology"/>
<dbReference type="InterPro" id="IPR014782">
    <property type="entry name" value="Peptidase_M1_dom"/>
</dbReference>
<evidence type="ECO:0000313" key="13">
    <source>
        <dbReference type="Proteomes" id="UP000659654"/>
    </source>
</evidence>
<evidence type="ECO:0000256" key="5">
    <source>
        <dbReference type="ARBA" id="ARBA00022801"/>
    </source>
</evidence>
<keyword evidence="3" id="KW-0645">Protease</keyword>
<dbReference type="InterPro" id="IPR045357">
    <property type="entry name" value="Aminopeptidase_N-like_N"/>
</dbReference>
<evidence type="ECO:0000259" key="9">
    <source>
        <dbReference type="Pfam" id="PF01433"/>
    </source>
</evidence>
<keyword evidence="8" id="KW-0732">Signal</keyword>
<feature type="domain" description="Aminopeptidase N-like N-terminal" evidence="10">
    <location>
        <begin position="62"/>
        <end position="251"/>
    </location>
</feature>
<evidence type="ECO:0000256" key="6">
    <source>
        <dbReference type="ARBA" id="ARBA00022833"/>
    </source>
</evidence>
<dbReference type="WBParaSite" id="BXY_0492200.1">
    <property type="protein sequence ID" value="BXY_0492200.1"/>
    <property type="gene ID" value="BXY_0492200"/>
</dbReference>
<keyword evidence="5" id="KW-0378">Hydrolase</keyword>
<reference evidence="11" key="2">
    <citation type="submission" date="2020-09" db="EMBL/GenBank/DDBJ databases">
        <authorList>
            <person name="Kikuchi T."/>
        </authorList>
    </citation>
    <scope>NUCLEOTIDE SEQUENCE</scope>
    <source>
        <strain evidence="11">Ka4C1</strain>
    </source>
</reference>
<dbReference type="GO" id="GO:0070006">
    <property type="term" value="F:metalloaminopeptidase activity"/>
    <property type="evidence" value="ECO:0007669"/>
    <property type="project" value="TreeGrafter"/>
</dbReference>
<dbReference type="Gene3D" id="2.60.40.1730">
    <property type="entry name" value="tricorn interacting facor f3 domain"/>
    <property type="match status" value="1"/>
</dbReference>
<evidence type="ECO:0000256" key="8">
    <source>
        <dbReference type="SAM" id="SignalP"/>
    </source>
</evidence>
<dbReference type="SUPFAM" id="SSF63737">
    <property type="entry name" value="Leukotriene A4 hydrolase N-terminal domain"/>
    <property type="match status" value="1"/>
</dbReference>
<dbReference type="InterPro" id="IPR050344">
    <property type="entry name" value="Peptidase_M1_aminopeptidases"/>
</dbReference>
<dbReference type="eggNOG" id="KOG1046">
    <property type="taxonomic scope" value="Eukaryota"/>
</dbReference>
<evidence type="ECO:0000256" key="4">
    <source>
        <dbReference type="ARBA" id="ARBA00022723"/>
    </source>
</evidence>
<dbReference type="SUPFAM" id="SSF55486">
    <property type="entry name" value="Metalloproteases ('zincins'), catalytic domain"/>
    <property type="match status" value="1"/>
</dbReference>
<protein>
    <submittedName>
        <fullName evidence="11">(pine wood nematode) hypothetical protein</fullName>
    </submittedName>
</protein>
<dbReference type="Proteomes" id="UP000582659">
    <property type="component" value="Unassembled WGS sequence"/>
</dbReference>
<reference evidence="14" key="1">
    <citation type="submission" date="2016-11" db="UniProtKB">
        <authorList>
            <consortium name="WormBaseParasite"/>
        </authorList>
    </citation>
    <scope>IDENTIFICATION</scope>
</reference>
<dbReference type="SMR" id="A0A1I7RW09"/>
<evidence type="ECO:0000313" key="14">
    <source>
        <dbReference type="WBParaSite" id="BXY_0492200.1"/>
    </source>
</evidence>
<evidence type="ECO:0000256" key="1">
    <source>
        <dbReference type="ARBA" id="ARBA00001947"/>
    </source>
</evidence>
<sequence length="790" mass="89779">MRRLLLCLAIGLVNCGPNNEEILKKIQEDPVNAFLVRPFEKPKLAFELEREDRLPRDVVVHSYDIRIEPFFDYVGFEYDKSLRNSFNGETKIVFSVFQPTTQIVLASSVYLRAVSLTLGRQRIKVLDYKTKAKSLLEVRTEKLAPNRNYTLNFKYSKYMGRPLFGGLFTATYRNPEGNFTSLLATNFDMIFARKAFPCFDDPWFKSVFHISLIHPKNASVYSNQQIAEQRYFDEQRLLTRFKPSPKMSTYLVAFAIGDFEEVRAYSRSGVLNRAISVRGGNPFHKNDSLTGAAVVDAMEGLLNVSYPLEKLGKICNFLKFVNNLSHSLMICRPFGQLRNAGGRVSWGLIIYGGFIFERLGKNIAELVLERRVISHATAHQWFGSLVAGDRWGLVFLHEAFATFFETKAPLDPGFTYLAEVAQVPLIRDAVERYSKARHPIVDDDGSTYSVGGALLTSVRHALGDSVFYKGLHIFVTENKYGSAGLDELIQSFIKAKGTDKLCGSLTVTEYLEDYFLRAGSPIVNVSLENTRYTIEQDSAANGGKTWNVPVIVLDIASNKEHLLWLLKDNSLCSPDNSKLDAQKAYIFNNEGKGFAVFNLDVRAAVKTLESVKFVELSVHNMQHLLHHVPTGTNHGDASDIAYRAIVEKKSKVPYFLLKHVDDEVSGKAQRKDVFQRKLEVWNILSDDFDYKPTVENRLLGQYFLYFAVRANVTSAVRETAKLFEQFTQDCAVGKDIVECPRIPPEYRSAVYDQGAKTEEGLKFLREYRKRIEAHPLEIWMTPEQNRLIPY</sequence>
<evidence type="ECO:0000256" key="3">
    <source>
        <dbReference type="ARBA" id="ARBA00022670"/>
    </source>
</evidence>
<keyword evidence="13" id="KW-1185">Reference proteome</keyword>
<evidence type="ECO:0000256" key="2">
    <source>
        <dbReference type="ARBA" id="ARBA00010136"/>
    </source>
</evidence>
<keyword evidence="6" id="KW-0862">Zinc</keyword>
<dbReference type="GO" id="GO:0043171">
    <property type="term" value="P:peptide catabolic process"/>
    <property type="evidence" value="ECO:0007669"/>
    <property type="project" value="TreeGrafter"/>
</dbReference>
<organism evidence="12 14">
    <name type="scientific">Bursaphelenchus xylophilus</name>
    <name type="common">Pinewood nematode worm</name>
    <name type="synonym">Aphelenchoides xylophilus</name>
    <dbReference type="NCBI Taxonomy" id="6326"/>
    <lineage>
        <taxon>Eukaryota</taxon>
        <taxon>Metazoa</taxon>
        <taxon>Ecdysozoa</taxon>
        <taxon>Nematoda</taxon>
        <taxon>Chromadorea</taxon>
        <taxon>Rhabditida</taxon>
        <taxon>Tylenchina</taxon>
        <taxon>Tylenchomorpha</taxon>
        <taxon>Aphelenchoidea</taxon>
        <taxon>Aphelenchoididae</taxon>
        <taxon>Bursaphelenchus</taxon>
    </lineage>
</organism>
<dbReference type="EMBL" id="CAJFDI010000002">
    <property type="protein sequence ID" value="CAD5214475.1"/>
    <property type="molecule type" value="Genomic_DNA"/>
</dbReference>
<dbReference type="Gene3D" id="1.25.50.20">
    <property type="match status" value="1"/>
</dbReference>
<evidence type="ECO:0000313" key="12">
    <source>
        <dbReference type="Proteomes" id="UP000095284"/>
    </source>
</evidence>
<keyword evidence="7" id="KW-0482">Metalloprotease</keyword>
<dbReference type="Gene3D" id="1.10.390.10">
    <property type="entry name" value="Neutral Protease Domain 2"/>
    <property type="match status" value="1"/>
</dbReference>
<feature type="chain" id="PRO_5036021971" evidence="8">
    <location>
        <begin position="16"/>
        <end position="790"/>
    </location>
</feature>
<evidence type="ECO:0000259" key="10">
    <source>
        <dbReference type="Pfam" id="PF17900"/>
    </source>
</evidence>
<dbReference type="EMBL" id="CAJFCV020000002">
    <property type="protein sequence ID" value="CAG9094982.1"/>
    <property type="molecule type" value="Genomic_DNA"/>
</dbReference>
<gene>
    <name evidence="11" type="ORF">BXYJ_LOCUS3548</name>
</gene>
<dbReference type="GO" id="GO:0008270">
    <property type="term" value="F:zinc ion binding"/>
    <property type="evidence" value="ECO:0007669"/>
    <property type="project" value="InterPro"/>
</dbReference>
<dbReference type="Pfam" id="PF01433">
    <property type="entry name" value="Peptidase_M1"/>
    <property type="match status" value="1"/>
</dbReference>
<dbReference type="GO" id="GO:0005737">
    <property type="term" value="C:cytoplasm"/>
    <property type="evidence" value="ECO:0007669"/>
    <property type="project" value="TreeGrafter"/>
</dbReference>
<dbReference type="OrthoDB" id="5868348at2759"/>
<dbReference type="InterPro" id="IPR027268">
    <property type="entry name" value="Peptidase_M4/M1_CTD_sf"/>
</dbReference>
<dbReference type="GO" id="GO:0006508">
    <property type="term" value="P:proteolysis"/>
    <property type="evidence" value="ECO:0007669"/>
    <property type="project" value="UniProtKB-KW"/>
</dbReference>
<dbReference type="GO" id="GO:0042277">
    <property type="term" value="F:peptide binding"/>
    <property type="evidence" value="ECO:0007669"/>
    <property type="project" value="TreeGrafter"/>
</dbReference>
<comment type="cofactor">
    <cofactor evidence="1">
        <name>Zn(2+)</name>
        <dbReference type="ChEBI" id="CHEBI:29105"/>
    </cofactor>
</comment>
<feature type="signal peptide" evidence="8">
    <location>
        <begin position="1"/>
        <end position="15"/>
    </location>
</feature>
<name>A0A1I7RW09_BURXY</name>
<dbReference type="Proteomes" id="UP000095284">
    <property type="component" value="Unplaced"/>
</dbReference>
<feature type="domain" description="Peptidase M1 membrane alanine aminopeptidase" evidence="9">
    <location>
        <begin position="345"/>
        <end position="497"/>
    </location>
</feature>
<dbReference type="Pfam" id="PF17900">
    <property type="entry name" value="Peptidase_M1_N"/>
    <property type="match status" value="1"/>
</dbReference>
<dbReference type="PANTHER" id="PTHR11533:SF299">
    <property type="entry name" value="AMINOPEPTIDASE"/>
    <property type="match status" value="1"/>
</dbReference>
<dbReference type="GO" id="GO:0016020">
    <property type="term" value="C:membrane"/>
    <property type="evidence" value="ECO:0007669"/>
    <property type="project" value="TreeGrafter"/>
</dbReference>
<evidence type="ECO:0000256" key="7">
    <source>
        <dbReference type="ARBA" id="ARBA00023049"/>
    </source>
</evidence>
<dbReference type="InterPro" id="IPR042097">
    <property type="entry name" value="Aminopeptidase_N-like_N_sf"/>
</dbReference>
<accession>A0A1I7RW09</accession>
<keyword evidence="4" id="KW-0479">Metal-binding</keyword>
<comment type="similarity">
    <text evidence="2">Belongs to the peptidase M1 family.</text>
</comment>